<keyword evidence="8 12" id="KW-0249">Electron transport</keyword>
<accession>A0A212LP70</accession>
<evidence type="ECO:0000256" key="11">
    <source>
        <dbReference type="ARBA" id="ARBA00023136"/>
    </source>
</evidence>
<dbReference type="RefSeq" id="WP_288183459.1">
    <property type="nucleotide sequence ID" value="NZ_LT608335.1"/>
</dbReference>
<organism evidence="13">
    <name type="scientific">uncultured Sporomusa sp</name>
    <dbReference type="NCBI Taxonomy" id="307249"/>
    <lineage>
        <taxon>Bacteria</taxon>
        <taxon>Bacillati</taxon>
        <taxon>Bacillota</taxon>
        <taxon>Negativicutes</taxon>
        <taxon>Selenomonadales</taxon>
        <taxon>Sporomusaceae</taxon>
        <taxon>Sporomusa</taxon>
        <taxon>environmental samples</taxon>
    </lineage>
</organism>
<dbReference type="PANTHER" id="PTHR30365:SF15">
    <property type="entry name" value="CYTOCHROME BD UBIQUINOL OXIDASE SUBUNIT 1"/>
    <property type="match status" value="1"/>
</dbReference>
<sequence length="449" mass="50458">MDNTALILARLQFGLTLTYHFWFVALTLGLSILVALMETFYVRLGEQNYKLLAKFWGKLFLVNYAVGIATGLVNEFQFGMNWSEYSRFVGSVFGPPLAFEALTAFFVESVAIGIWVYGWNKVSRRVHLSLIWLVALAANYSAFWILSANSFMQHPVGYVFNNGRLELNDLAAFITNPYLFYQYSHTVLSGLVLAGYFVMAVSAYYLLRKEHTDLFLRSFKIGLVCAMIATVSVVGTGHFYNQYLAHTQPMKMAASEALWETIEPAPFVFFALIDEENRKNTYQLALPSGLSALAYNSLNTPVAGMNDLQAEFVEKYGPGYYIPAVTLLFWSFRGMVAIGFWLVFLTALNAWYWRKQQLECSPALLKTTMWSLPLPYLASTLGWLMAEMGRQPWLVYGLQLTQQGVSKVVSPASIWTSLLAYAVVYAGVALAALYIARKIILEGPGNAQE</sequence>
<comment type="subcellular location">
    <subcellularLocation>
        <location evidence="1">Cell membrane</location>
        <topology evidence="1">Multi-pass membrane protein</topology>
    </subcellularLocation>
</comment>
<keyword evidence="10 12" id="KW-0408">Iron</keyword>
<feature type="transmembrane region" description="Helical" evidence="12">
    <location>
        <begin position="130"/>
        <end position="152"/>
    </location>
</feature>
<evidence type="ECO:0000256" key="7">
    <source>
        <dbReference type="ARBA" id="ARBA00022723"/>
    </source>
</evidence>
<keyword evidence="6 12" id="KW-0812">Transmembrane</keyword>
<evidence type="ECO:0000256" key="4">
    <source>
        <dbReference type="ARBA" id="ARBA00022475"/>
    </source>
</evidence>
<evidence type="ECO:0000256" key="8">
    <source>
        <dbReference type="ARBA" id="ARBA00022982"/>
    </source>
</evidence>
<evidence type="ECO:0000313" key="13">
    <source>
        <dbReference type="EMBL" id="SCM79239.1"/>
    </source>
</evidence>
<proteinExistence type="inferred from homology"/>
<keyword evidence="4 12" id="KW-1003">Cell membrane</keyword>
<dbReference type="GO" id="GO:0009055">
    <property type="term" value="F:electron transfer activity"/>
    <property type="evidence" value="ECO:0007669"/>
    <property type="project" value="UniProtKB-UniRule"/>
</dbReference>
<dbReference type="GO" id="GO:0019646">
    <property type="term" value="P:aerobic electron transport chain"/>
    <property type="evidence" value="ECO:0007669"/>
    <property type="project" value="InterPro"/>
</dbReference>
<feature type="transmembrane region" description="Helical" evidence="12">
    <location>
        <begin position="327"/>
        <end position="351"/>
    </location>
</feature>
<evidence type="ECO:0000256" key="10">
    <source>
        <dbReference type="ARBA" id="ARBA00023004"/>
    </source>
</evidence>
<keyword evidence="11 12" id="KW-0472">Membrane</keyword>
<dbReference type="Pfam" id="PF01654">
    <property type="entry name" value="Cyt_bd_oxida_I"/>
    <property type="match status" value="1"/>
</dbReference>
<dbReference type="GO" id="GO:0020037">
    <property type="term" value="F:heme binding"/>
    <property type="evidence" value="ECO:0007669"/>
    <property type="project" value="TreeGrafter"/>
</dbReference>
<evidence type="ECO:0000256" key="9">
    <source>
        <dbReference type="ARBA" id="ARBA00022989"/>
    </source>
</evidence>
<keyword evidence="13" id="KW-0560">Oxidoreductase</keyword>
<feature type="transmembrane region" description="Helical" evidence="12">
    <location>
        <begin position="414"/>
        <end position="436"/>
    </location>
</feature>
<keyword evidence="9 12" id="KW-1133">Transmembrane helix</keyword>
<dbReference type="AlphaFoldDB" id="A0A212LP70"/>
<evidence type="ECO:0000256" key="2">
    <source>
        <dbReference type="ARBA" id="ARBA00009819"/>
    </source>
</evidence>
<dbReference type="PIRSF" id="PIRSF006446">
    <property type="entry name" value="Cyt_quinol_oxidase_1"/>
    <property type="match status" value="1"/>
</dbReference>
<keyword evidence="3 12" id="KW-0813">Transport</keyword>
<protein>
    <submittedName>
        <fullName evidence="13">Cytochrome bd ubiquinol oxidase subunit 1</fullName>
        <ecNumber evidence="13">1.10.3.-</ecNumber>
    </submittedName>
</protein>
<evidence type="ECO:0000256" key="5">
    <source>
        <dbReference type="ARBA" id="ARBA00022617"/>
    </source>
</evidence>
<feature type="transmembrane region" description="Helical" evidence="12">
    <location>
        <begin position="187"/>
        <end position="207"/>
    </location>
</feature>
<feature type="transmembrane region" description="Helical" evidence="12">
    <location>
        <begin position="20"/>
        <end position="43"/>
    </location>
</feature>
<dbReference type="GO" id="GO:0046872">
    <property type="term" value="F:metal ion binding"/>
    <property type="evidence" value="ECO:0007669"/>
    <property type="project" value="UniProtKB-UniRule"/>
</dbReference>
<feature type="transmembrane region" description="Helical" evidence="12">
    <location>
        <begin position="55"/>
        <end position="73"/>
    </location>
</feature>
<feature type="transmembrane region" description="Helical" evidence="12">
    <location>
        <begin position="363"/>
        <end position="386"/>
    </location>
</feature>
<dbReference type="GO" id="GO:0005886">
    <property type="term" value="C:plasma membrane"/>
    <property type="evidence" value="ECO:0007669"/>
    <property type="project" value="UniProtKB-SubCell"/>
</dbReference>
<gene>
    <name evidence="13" type="primary">cydA</name>
    <name evidence="13" type="ORF">KL86SPO_20469</name>
</gene>
<keyword evidence="5 12" id="KW-0349">Heme</keyword>
<dbReference type="PANTHER" id="PTHR30365">
    <property type="entry name" value="CYTOCHROME D UBIQUINOL OXIDASE"/>
    <property type="match status" value="1"/>
</dbReference>
<keyword evidence="7 12" id="KW-0479">Metal-binding</keyword>
<dbReference type="GO" id="GO:0070069">
    <property type="term" value="C:cytochrome complex"/>
    <property type="evidence" value="ECO:0007669"/>
    <property type="project" value="UniProtKB-UniRule"/>
</dbReference>
<dbReference type="InterPro" id="IPR002585">
    <property type="entry name" value="Cyt-d_ubiquinol_oxidase_su_1"/>
</dbReference>
<name>A0A212LP70_9FIRM</name>
<feature type="transmembrane region" description="Helical" evidence="12">
    <location>
        <begin position="93"/>
        <end position="118"/>
    </location>
</feature>
<comment type="similarity">
    <text evidence="2 12">Belongs to the cytochrome ubiquinol oxidase subunit 1 family.</text>
</comment>
<reference evidence="13" key="1">
    <citation type="submission" date="2016-08" db="EMBL/GenBank/DDBJ databases">
        <authorList>
            <person name="Seilhamer J.J."/>
        </authorList>
    </citation>
    <scope>NUCLEOTIDE SEQUENCE</scope>
    <source>
        <strain evidence="13">86</strain>
    </source>
</reference>
<evidence type="ECO:0000256" key="12">
    <source>
        <dbReference type="PIRNR" id="PIRNR006446"/>
    </source>
</evidence>
<dbReference type="EC" id="1.10.3.-" evidence="13"/>
<evidence type="ECO:0000256" key="6">
    <source>
        <dbReference type="ARBA" id="ARBA00022692"/>
    </source>
</evidence>
<dbReference type="EMBL" id="FMJE01000002">
    <property type="protein sequence ID" value="SCM79239.1"/>
    <property type="molecule type" value="Genomic_DNA"/>
</dbReference>
<feature type="transmembrane region" description="Helical" evidence="12">
    <location>
        <begin position="219"/>
        <end position="240"/>
    </location>
</feature>
<evidence type="ECO:0000256" key="3">
    <source>
        <dbReference type="ARBA" id="ARBA00022448"/>
    </source>
</evidence>
<dbReference type="GO" id="GO:0016682">
    <property type="term" value="F:oxidoreductase activity, acting on diphenols and related substances as donors, oxygen as acceptor"/>
    <property type="evidence" value="ECO:0007669"/>
    <property type="project" value="TreeGrafter"/>
</dbReference>
<evidence type="ECO:0000256" key="1">
    <source>
        <dbReference type="ARBA" id="ARBA00004651"/>
    </source>
</evidence>